<feature type="transmembrane region" description="Helical" evidence="6">
    <location>
        <begin position="423"/>
        <end position="446"/>
    </location>
</feature>
<dbReference type="STRING" id="5762.D2VSI2"/>
<dbReference type="KEGG" id="ngr:NAEGRDRAFT_71950"/>
<sequence length="482" mass="54052">MAKQSHHHEEVDYGSALDRTTSPLEEEKNHNNNTMNDEEEKHLSSNASALINIIKANIGSGILGMPYAFRCAGYWLGTFSIVIIMLIVVHCTILLVDSKRYLNKIIKKKRRNGDDSEKELATFNDLGYAAFGRFATVIITFFLFVTQLGFCCAVGWKALFIFLTGLAVFPFSCIRNLKYLSPVSIISEILITLGVGIVLYFAIFKLATEPFPGLYRNLQPYNIEQFPTFFGICLFAFEGVGLVLPIETNMRNKKAYPMLLFVGMIIICAAMTLLGIVGYLSYGMGVNSLITFNLPTTGALPLVIKIFLMISLVFTYPIQLFPLSQMLDNALQGVIKKIKERRNPEENETLVSHDLNQEENSINHNKSHNENVMQKKETNIFKLLIKSCLSPTFHAENVIRFTMVMATVAFSAFIPSFGDFLGLIGGFGGTTLALVLPCCIHMKVMWKHLSWSVKAKDIILIVFGLFATVFPHIFHLEILLPI</sequence>
<feature type="transmembrane region" description="Helical" evidence="6">
    <location>
        <begin position="398"/>
        <end position="417"/>
    </location>
</feature>
<dbReference type="InterPro" id="IPR013057">
    <property type="entry name" value="AA_transpt_TM"/>
</dbReference>
<feature type="transmembrane region" description="Helical" evidence="6">
    <location>
        <begin position="226"/>
        <end position="246"/>
    </location>
</feature>
<reference evidence="8 9" key="1">
    <citation type="journal article" date="2010" name="Cell">
        <title>The genome of Naegleria gruberi illuminates early eukaryotic versatility.</title>
        <authorList>
            <person name="Fritz-Laylin L.K."/>
            <person name="Prochnik S.E."/>
            <person name="Ginger M.L."/>
            <person name="Dacks J.B."/>
            <person name="Carpenter M.L."/>
            <person name="Field M.C."/>
            <person name="Kuo A."/>
            <person name="Paredez A."/>
            <person name="Chapman J."/>
            <person name="Pham J."/>
            <person name="Shu S."/>
            <person name="Neupane R."/>
            <person name="Cipriano M."/>
            <person name="Mancuso J."/>
            <person name="Tu H."/>
            <person name="Salamov A."/>
            <person name="Lindquist E."/>
            <person name="Shapiro H."/>
            <person name="Lucas S."/>
            <person name="Grigoriev I.V."/>
            <person name="Cande W.Z."/>
            <person name="Fulton C."/>
            <person name="Rokhsar D.S."/>
            <person name="Dawson S.C."/>
        </authorList>
    </citation>
    <scope>NUCLEOTIDE SEQUENCE [LARGE SCALE GENOMIC DNA]</scope>
    <source>
        <strain evidence="8 9">NEG-M</strain>
    </source>
</reference>
<feature type="transmembrane region" description="Helical" evidence="6">
    <location>
        <begin position="185"/>
        <end position="206"/>
    </location>
</feature>
<feature type="transmembrane region" description="Helical" evidence="6">
    <location>
        <begin position="126"/>
        <end position="148"/>
    </location>
</feature>
<dbReference type="InParanoid" id="D2VSI2"/>
<keyword evidence="9" id="KW-1185">Reference proteome</keyword>
<dbReference type="EMBL" id="GG738894">
    <property type="protein sequence ID" value="EFC40125.1"/>
    <property type="molecule type" value="Genomic_DNA"/>
</dbReference>
<feature type="transmembrane region" description="Helical" evidence="6">
    <location>
        <begin position="258"/>
        <end position="282"/>
    </location>
</feature>
<accession>D2VSI2</accession>
<dbReference type="Pfam" id="PF01490">
    <property type="entry name" value="Aa_trans"/>
    <property type="match status" value="2"/>
</dbReference>
<evidence type="ECO:0000313" key="9">
    <source>
        <dbReference type="Proteomes" id="UP000006671"/>
    </source>
</evidence>
<keyword evidence="3 6" id="KW-1133">Transmembrane helix</keyword>
<comment type="subcellular location">
    <subcellularLocation>
        <location evidence="1">Membrane</location>
        <topology evidence="1">Multi-pass membrane protein</topology>
    </subcellularLocation>
</comment>
<dbReference type="PANTHER" id="PTHR22950">
    <property type="entry name" value="AMINO ACID TRANSPORTER"/>
    <property type="match status" value="1"/>
</dbReference>
<evidence type="ECO:0000256" key="2">
    <source>
        <dbReference type="ARBA" id="ARBA00022692"/>
    </source>
</evidence>
<dbReference type="Proteomes" id="UP000006671">
    <property type="component" value="Unassembled WGS sequence"/>
</dbReference>
<dbReference type="GO" id="GO:0015179">
    <property type="term" value="F:L-amino acid transmembrane transporter activity"/>
    <property type="evidence" value="ECO:0007669"/>
    <property type="project" value="TreeGrafter"/>
</dbReference>
<feature type="transmembrane region" description="Helical" evidence="6">
    <location>
        <begin position="154"/>
        <end position="173"/>
    </location>
</feature>
<evidence type="ECO:0000256" key="1">
    <source>
        <dbReference type="ARBA" id="ARBA00004141"/>
    </source>
</evidence>
<gene>
    <name evidence="8" type="ORF">NAEGRDRAFT_71950</name>
</gene>
<dbReference type="OMA" id="RTGTSFC"/>
<evidence type="ECO:0000256" key="6">
    <source>
        <dbReference type="SAM" id="Phobius"/>
    </source>
</evidence>
<keyword evidence="2 6" id="KW-0812">Transmembrane</keyword>
<evidence type="ECO:0000256" key="4">
    <source>
        <dbReference type="ARBA" id="ARBA00023136"/>
    </source>
</evidence>
<feature type="domain" description="Amino acid transporter transmembrane" evidence="7">
    <location>
        <begin position="44"/>
        <end position="153"/>
    </location>
</feature>
<feature type="transmembrane region" description="Helical" evidence="6">
    <location>
        <begin position="458"/>
        <end position="480"/>
    </location>
</feature>
<dbReference type="GO" id="GO:0005774">
    <property type="term" value="C:vacuolar membrane"/>
    <property type="evidence" value="ECO:0007669"/>
    <property type="project" value="TreeGrafter"/>
</dbReference>
<dbReference type="RefSeq" id="XP_002672869.1">
    <property type="nucleotide sequence ID" value="XM_002672823.1"/>
</dbReference>
<dbReference type="OrthoDB" id="1684102at2759"/>
<evidence type="ECO:0000256" key="5">
    <source>
        <dbReference type="SAM" id="MobiDB-lite"/>
    </source>
</evidence>
<feature type="domain" description="Amino acid transporter transmembrane" evidence="7">
    <location>
        <begin position="158"/>
        <end position="470"/>
    </location>
</feature>
<proteinExistence type="predicted"/>
<dbReference type="eggNOG" id="KOG1304">
    <property type="taxonomic scope" value="Eukaryota"/>
</dbReference>
<organism evidence="9">
    <name type="scientific">Naegleria gruberi</name>
    <name type="common">Amoeba</name>
    <dbReference type="NCBI Taxonomy" id="5762"/>
    <lineage>
        <taxon>Eukaryota</taxon>
        <taxon>Discoba</taxon>
        <taxon>Heterolobosea</taxon>
        <taxon>Tetramitia</taxon>
        <taxon>Eutetramitia</taxon>
        <taxon>Vahlkampfiidae</taxon>
        <taxon>Naegleria</taxon>
    </lineage>
</organism>
<dbReference type="PANTHER" id="PTHR22950:SF349">
    <property type="entry name" value="AMINO ACID TRANSPORTER TRANSMEMBRANE DOMAIN-CONTAINING PROTEIN"/>
    <property type="match status" value="1"/>
</dbReference>
<evidence type="ECO:0000313" key="8">
    <source>
        <dbReference type="EMBL" id="EFC40125.1"/>
    </source>
</evidence>
<protein>
    <submittedName>
        <fullName evidence="8">Predicted protein</fullName>
    </submittedName>
</protein>
<feature type="region of interest" description="Disordered" evidence="5">
    <location>
        <begin position="1"/>
        <end position="41"/>
    </location>
</feature>
<dbReference type="GeneID" id="8854571"/>
<dbReference type="AlphaFoldDB" id="D2VSI2"/>
<evidence type="ECO:0000256" key="3">
    <source>
        <dbReference type="ARBA" id="ARBA00022989"/>
    </source>
</evidence>
<dbReference type="VEuPathDB" id="AmoebaDB:NAEGRDRAFT_71950"/>
<feature type="transmembrane region" description="Helical" evidence="6">
    <location>
        <begin position="75"/>
        <end position="96"/>
    </location>
</feature>
<evidence type="ECO:0000259" key="7">
    <source>
        <dbReference type="Pfam" id="PF01490"/>
    </source>
</evidence>
<feature type="transmembrane region" description="Helical" evidence="6">
    <location>
        <begin position="302"/>
        <end position="321"/>
    </location>
</feature>
<name>D2VSI2_NAEGR</name>
<keyword evidence="4 6" id="KW-0472">Membrane</keyword>